<sequence length="170" mass="17084">MGDTMRTEKKNSKKKKSAAFVAAGVIGLATAGGAYAYWTSLGGGAGTASTSAGASNVFAVTGNVANAMFPGDTAQTVTATVVNNGTENYKLQTVKAYVTTDKQNCDSTNFKLNGVEAPANATSAVAVAVAPADLAPSATTSGTFTMQFNNKTTNQDACKGAAVTITYVAS</sequence>
<name>A0ABN3LIH3_9MICO</name>
<comment type="caution">
    <text evidence="1">The sequence shown here is derived from an EMBL/GenBank/DDBJ whole genome shotgun (WGS) entry which is preliminary data.</text>
</comment>
<evidence type="ECO:0000313" key="1">
    <source>
        <dbReference type="EMBL" id="GAA2484704.1"/>
    </source>
</evidence>
<reference evidence="1 2" key="1">
    <citation type="journal article" date="2019" name="Int. J. Syst. Evol. Microbiol.">
        <title>The Global Catalogue of Microorganisms (GCM) 10K type strain sequencing project: providing services to taxonomists for standard genome sequencing and annotation.</title>
        <authorList>
            <consortium name="The Broad Institute Genomics Platform"/>
            <consortium name="The Broad Institute Genome Sequencing Center for Infectious Disease"/>
            <person name="Wu L."/>
            <person name="Ma J."/>
        </authorList>
    </citation>
    <scope>NUCLEOTIDE SEQUENCE [LARGE SCALE GENOMIC DNA]</scope>
    <source>
        <strain evidence="1 2">JCM 16259</strain>
    </source>
</reference>
<gene>
    <name evidence="1" type="ORF">GCM10009858_23200</name>
</gene>
<dbReference type="Proteomes" id="UP001500730">
    <property type="component" value="Unassembled WGS sequence"/>
</dbReference>
<keyword evidence="2" id="KW-1185">Reference proteome</keyword>
<accession>A0ABN3LIH3</accession>
<dbReference type="RefSeq" id="WP_344255064.1">
    <property type="nucleotide sequence ID" value="NZ_BAAARE010000009.1"/>
</dbReference>
<evidence type="ECO:0000313" key="2">
    <source>
        <dbReference type="Proteomes" id="UP001500730"/>
    </source>
</evidence>
<protein>
    <submittedName>
        <fullName evidence="1">Uncharacterized protein</fullName>
    </submittedName>
</protein>
<proteinExistence type="predicted"/>
<organism evidence="1 2">
    <name type="scientific">Terrabacter carboxydivorans</name>
    <dbReference type="NCBI Taxonomy" id="619730"/>
    <lineage>
        <taxon>Bacteria</taxon>
        <taxon>Bacillati</taxon>
        <taxon>Actinomycetota</taxon>
        <taxon>Actinomycetes</taxon>
        <taxon>Micrococcales</taxon>
        <taxon>Intrasporangiaceae</taxon>
        <taxon>Terrabacter</taxon>
    </lineage>
</organism>
<dbReference type="EMBL" id="BAAARE010000009">
    <property type="protein sequence ID" value="GAA2484704.1"/>
    <property type="molecule type" value="Genomic_DNA"/>
</dbReference>